<evidence type="ECO:0000313" key="2">
    <source>
        <dbReference type="EMBL" id="QHT06758.1"/>
    </source>
</evidence>
<proteinExistence type="predicted"/>
<dbReference type="EMBL" id="MN739474">
    <property type="protein sequence ID" value="QHT06758.1"/>
    <property type="molecule type" value="Genomic_DNA"/>
</dbReference>
<keyword evidence="1" id="KW-0472">Membrane</keyword>
<keyword evidence="1" id="KW-1133">Transmembrane helix</keyword>
<keyword evidence="1" id="KW-0812">Transmembrane</keyword>
<name>A0A6C0CQB3_9ZZZZ</name>
<evidence type="ECO:0000256" key="1">
    <source>
        <dbReference type="SAM" id="Phobius"/>
    </source>
</evidence>
<feature type="transmembrane region" description="Helical" evidence="1">
    <location>
        <begin position="7"/>
        <end position="28"/>
    </location>
</feature>
<feature type="transmembrane region" description="Helical" evidence="1">
    <location>
        <begin position="70"/>
        <end position="94"/>
    </location>
</feature>
<accession>A0A6C0CQB3</accession>
<organism evidence="2">
    <name type="scientific">viral metagenome</name>
    <dbReference type="NCBI Taxonomy" id="1070528"/>
    <lineage>
        <taxon>unclassified sequences</taxon>
        <taxon>metagenomes</taxon>
        <taxon>organismal metagenomes</taxon>
    </lineage>
</organism>
<protein>
    <submittedName>
        <fullName evidence="2">Uncharacterized protein</fullName>
    </submittedName>
</protein>
<reference evidence="2" key="1">
    <citation type="journal article" date="2020" name="Nature">
        <title>Giant virus diversity and host interactions through global metagenomics.</title>
        <authorList>
            <person name="Schulz F."/>
            <person name="Roux S."/>
            <person name="Paez-Espino D."/>
            <person name="Jungbluth S."/>
            <person name="Walsh D.A."/>
            <person name="Denef V.J."/>
            <person name="McMahon K.D."/>
            <person name="Konstantinidis K.T."/>
            <person name="Eloe-Fadrosh E.A."/>
            <person name="Kyrpides N.C."/>
            <person name="Woyke T."/>
        </authorList>
    </citation>
    <scope>NUCLEOTIDE SEQUENCE</scope>
    <source>
        <strain evidence="2">GVMAG-M-3300021473-15</strain>
    </source>
</reference>
<dbReference type="AlphaFoldDB" id="A0A6C0CQB3"/>
<sequence>MDVINNINILAPIFVILVIINSVLLFFIRQYTHVFVSLRQSHNLNKMKSTSSALRKLLKHISTDMSKQDAIILLLLVLFCISFPSLIICFFFLIRRQRKSR</sequence>